<organism evidence="2 3">
    <name type="scientific">Aureibaculum marinum</name>
    <dbReference type="NCBI Taxonomy" id="2487930"/>
    <lineage>
        <taxon>Bacteria</taxon>
        <taxon>Pseudomonadati</taxon>
        <taxon>Bacteroidota</taxon>
        <taxon>Flavobacteriia</taxon>
        <taxon>Flavobacteriales</taxon>
        <taxon>Flavobacteriaceae</taxon>
        <taxon>Aureibaculum</taxon>
    </lineage>
</organism>
<evidence type="ECO:0000313" key="3">
    <source>
        <dbReference type="Proteomes" id="UP000270856"/>
    </source>
</evidence>
<dbReference type="AlphaFoldDB" id="A0A3N4P0Z3"/>
<evidence type="ECO:0000259" key="1">
    <source>
        <dbReference type="Pfam" id="PF08874"/>
    </source>
</evidence>
<accession>A0A3N4P0Z3</accession>
<name>A0A3N4P0Z3_9FLAO</name>
<gene>
    <name evidence="2" type="ORF">EGM88_08340</name>
</gene>
<sequence>MAKTLHILNGDSTASTLKKSSIDGDIIVWREMLCDGPVCNQVGSDKFWMDRYAFFEKELGISKLEYYDKTIQEIIKIKNVSNYNEVILWFEYDLFCQINLMALCTYLLKNYSKSVSYYLVCVGREKDKGQLQTLADYNAEAYPKLLESKLKLSRNKLLFAKQCWELYVENNPEQLKEFDFKKQPTFAYFQKAINQHLKRFPKSNGLNQIQQKILEVIDNQHLKKDKIIKEMLFWQQKETIYGFGDIQYSYYIDKLNEYYCLNDESYQLNEKGKNIIQT</sequence>
<evidence type="ECO:0000313" key="2">
    <source>
        <dbReference type="EMBL" id="RPD97489.1"/>
    </source>
</evidence>
<protein>
    <submittedName>
        <fullName evidence="2">DUF1835 domain-containing protein</fullName>
    </submittedName>
</protein>
<dbReference type="OrthoDB" id="127805at2"/>
<reference evidence="2 3" key="1">
    <citation type="submission" date="2018-11" db="EMBL/GenBank/DDBJ databases">
        <title>Aureibaculum marinum gen. nov., sp. nov., a member of the family Flavobacteriaceae isolated from the Bohai Sea.</title>
        <authorList>
            <person name="Ji X."/>
        </authorList>
    </citation>
    <scope>NUCLEOTIDE SEQUENCE [LARGE SCALE GENOMIC DNA]</scope>
    <source>
        <strain evidence="2 3">BH-SD17</strain>
    </source>
</reference>
<feature type="domain" description="DUF1835" evidence="1">
    <location>
        <begin position="5"/>
        <end position="111"/>
    </location>
</feature>
<dbReference type="Proteomes" id="UP000270856">
    <property type="component" value="Unassembled WGS sequence"/>
</dbReference>
<dbReference type="EMBL" id="RPFJ01000010">
    <property type="protein sequence ID" value="RPD97489.1"/>
    <property type="molecule type" value="Genomic_DNA"/>
</dbReference>
<dbReference type="InterPro" id="IPR014973">
    <property type="entry name" value="DUF1835"/>
</dbReference>
<proteinExistence type="predicted"/>
<keyword evidence="3" id="KW-1185">Reference proteome</keyword>
<dbReference type="RefSeq" id="WP_123897517.1">
    <property type="nucleotide sequence ID" value="NZ_RPFJ01000010.1"/>
</dbReference>
<comment type="caution">
    <text evidence="2">The sequence shown here is derived from an EMBL/GenBank/DDBJ whole genome shotgun (WGS) entry which is preliminary data.</text>
</comment>
<dbReference type="Pfam" id="PF08874">
    <property type="entry name" value="DUF1835"/>
    <property type="match status" value="1"/>
</dbReference>